<dbReference type="Gene3D" id="3.30.160.60">
    <property type="entry name" value="Classic Zinc Finger"/>
    <property type="match status" value="1"/>
</dbReference>
<evidence type="ECO:0000313" key="3">
    <source>
        <dbReference type="EMBL" id="KAF1771001.1"/>
    </source>
</evidence>
<dbReference type="PROSITE" id="PS50157">
    <property type="entry name" value="ZINC_FINGER_C2H2_2"/>
    <property type="match status" value="1"/>
</dbReference>
<keyword evidence="1" id="KW-0863">Zinc-finger</keyword>
<protein>
    <recommendedName>
        <fullName evidence="2">C2H2-type domain-containing protein</fullName>
    </recommendedName>
</protein>
<gene>
    <name evidence="3" type="ORF">GCK72_002825</name>
    <name evidence="4" type="ORF">GCK72_002829</name>
</gene>
<sequence length="109" mass="12992">MAEFRKHSCEDCQRLFRRPSELERHREKVHGDSPYLFCQHENCSFKSPYYRSLARHIEQKHRCTKSESKRKGGAAQIRADERLKMNKAATMQWLDQDQDDEDSCKIGEM</sequence>
<dbReference type="Proteomes" id="UP000483820">
    <property type="component" value="Chromosome I"/>
</dbReference>
<dbReference type="AlphaFoldDB" id="A0A6A5HTV5"/>
<dbReference type="GO" id="GO:0008270">
    <property type="term" value="F:zinc ion binding"/>
    <property type="evidence" value="ECO:0007669"/>
    <property type="project" value="UniProtKB-KW"/>
</dbReference>
<organism evidence="4 5">
    <name type="scientific">Caenorhabditis remanei</name>
    <name type="common">Caenorhabditis vulgaris</name>
    <dbReference type="NCBI Taxonomy" id="31234"/>
    <lineage>
        <taxon>Eukaryota</taxon>
        <taxon>Metazoa</taxon>
        <taxon>Ecdysozoa</taxon>
        <taxon>Nematoda</taxon>
        <taxon>Chromadorea</taxon>
        <taxon>Rhabditida</taxon>
        <taxon>Rhabditina</taxon>
        <taxon>Rhabditomorpha</taxon>
        <taxon>Rhabditoidea</taxon>
        <taxon>Rhabditidae</taxon>
        <taxon>Peloderinae</taxon>
        <taxon>Caenorhabditis</taxon>
    </lineage>
</organism>
<feature type="domain" description="C2H2-type" evidence="2">
    <location>
        <begin position="7"/>
        <end position="30"/>
    </location>
</feature>
<dbReference type="PROSITE" id="PS00028">
    <property type="entry name" value="ZINC_FINGER_C2H2_1"/>
    <property type="match status" value="1"/>
</dbReference>
<keyword evidence="1" id="KW-0479">Metal-binding</keyword>
<dbReference type="EMBL" id="WUAV01000001">
    <property type="protein sequence ID" value="KAF1771005.1"/>
    <property type="molecule type" value="Genomic_DNA"/>
</dbReference>
<dbReference type="RefSeq" id="XP_053592276.1">
    <property type="nucleotide sequence ID" value="XM_053723631.1"/>
</dbReference>
<evidence type="ECO:0000313" key="5">
    <source>
        <dbReference type="Proteomes" id="UP000483820"/>
    </source>
</evidence>
<dbReference type="InterPro" id="IPR013087">
    <property type="entry name" value="Znf_C2H2_type"/>
</dbReference>
<keyword evidence="1" id="KW-0862">Zinc</keyword>
<evidence type="ECO:0000313" key="4">
    <source>
        <dbReference type="EMBL" id="KAF1771005.1"/>
    </source>
</evidence>
<proteinExistence type="predicted"/>
<comment type="caution">
    <text evidence="4">The sequence shown here is derived from an EMBL/GenBank/DDBJ whole genome shotgun (WGS) entry which is preliminary data.</text>
</comment>
<dbReference type="KEGG" id="crq:GCK72_002825"/>
<reference evidence="4 5" key="1">
    <citation type="submission" date="2019-12" db="EMBL/GenBank/DDBJ databases">
        <title>Chromosome-level assembly of the Caenorhabditis remanei genome.</title>
        <authorList>
            <person name="Teterina A.A."/>
            <person name="Willis J.H."/>
            <person name="Phillips P.C."/>
        </authorList>
    </citation>
    <scope>NUCLEOTIDE SEQUENCE [LARGE SCALE GENOMIC DNA]</scope>
    <source>
        <strain evidence="4 5">PX506</strain>
        <tissue evidence="4">Whole organism</tissue>
    </source>
</reference>
<accession>A0A6A5HTV5</accession>
<dbReference type="CTD" id="78773412"/>
<evidence type="ECO:0000256" key="1">
    <source>
        <dbReference type="PROSITE-ProRule" id="PRU00042"/>
    </source>
</evidence>
<name>A0A6A5HTV5_CAERE</name>
<dbReference type="SMART" id="SM00355">
    <property type="entry name" value="ZnF_C2H2"/>
    <property type="match status" value="2"/>
</dbReference>
<dbReference type="GeneID" id="78773412"/>
<dbReference type="EMBL" id="WUAV01000001">
    <property type="protein sequence ID" value="KAF1771001.1"/>
    <property type="molecule type" value="Genomic_DNA"/>
</dbReference>
<evidence type="ECO:0000259" key="2">
    <source>
        <dbReference type="PROSITE" id="PS50157"/>
    </source>
</evidence>